<feature type="region of interest" description="Disordered" evidence="1">
    <location>
        <begin position="156"/>
        <end position="177"/>
    </location>
</feature>
<dbReference type="EMBL" id="CAJPWZ010003318">
    <property type="protein sequence ID" value="CAG2256856.1"/>
    <property type="molecule type" value="Genomic_DNA"/>
</dbReference>
<dbReference type="GO" id="GO:0016740">
    <property type="term" value="F:transferase activity"/>
    <property type="evidence" value="ECO:0007669"/>
    <property type="project" value="UniProtKB-KW"/>
</dbReference>
<dbReference type="AlphaFoldDB" id="A0A8S3VGM9"/>
<sequence>MSFAETTKILAESRKVIEDGNENNTATLLTLILSVVTSVEHSIKKIESGMESIEKIKTTVTLLSADLRFCPTKFENCENKLRGFLRHELEIDHFIEFGNVHRFGKTGLNGARHILARLIYHNDLQFVLNNAFKLKGAPFGISEQFPAEIKRRKTICGDERSQTTTKRCSSSQGPAVY</sequence>
<evidence type="ECO:0000256" key="1">
    <source>
        <dbReference type="SAM" id="MobiDB-lite"/>
    </source>
</evidence>
<name>A0A8S3VGM9_MYTED</name>
<proteinExistence type="predicted"/>
<organism evidence="2 3">
    <name type="scientific">Mytilus edulis</name>
    <name type="common">Blue mussel</name>
    <dbReference type="NCBI Taxonomy" id="6550"/>
    <lineage>
        <taxon>Eukaryota</taxon>
        <taxon>Metazoa</taxon>
        <taxon>Spiralia</taxon>
        <taxon>Lophotrochozoa</taxon>
        <taxon>Mollusca</taxon>
        <taxon>Bivalvia</taxon>
        <taxon>Autobranchia</taxon>
        <taxon>Pteriomorphia</taxon>
        <taxon>Mytilida</taxon>
        <taxon>Mytiloidea</taxon>
        <taxon>Mytilidae</taxon>
        <taxon>Mytilinae</taxon>
        <taxon>Mytilus</taxon>
    </lineage>
</organism>
<dbReference type="OrthoDB" id="5971988at2759"/>
<accession>A0A8S3VGM9</accession>
<reference evidence="2" key="1">
    <citation type="submission" date="2021-03" db="EMBL/GenBank/DDBJ databases">
        <authorList>
            <person name="Bekaert M."/>
        </authorList>
    </citation>
    <scope>NUCLEOTIDE SEQUENCE</scope>
</reference>
<comment type="caution">
    <text evidence="2">The sequence shown here is derived from an EMBL/GenBank/DDBJ whole genome shotgun (WGS) entry which is preliminary data.</text>
</comment>
<evidence type="ECO:0000313" key="2">
    <source>
        <dbReference type="EMBL" id="CAG2256856.1"/>
    </source>
</evidence>
<keyword evidence="3" id="KW-1185">Reference proteome</keyword>
<dbReference type="EC" id="2.7.11.21" evidence="2"/>
<dbReference type="Proteomes" id="UP000683360">
    <property type="component" value="Unassembled WGS sequence"/>
</dbReference>
<evidence type="ECO:0000313" key="3">
    <source>
        <dbReference type="Proteomes" id="UP000683360"/>
    </source>
</evidence>
<keyword evidence="2" id="KW-0808">Transferase</keyword>
<protein>
    <submittedName>
        <fullName evidence="2">PLK3</fullName>
        <ecNumber evidence="2">2.7.11.21</ecNumber>
    </submittedName>
</protein>
<feature type="compositionally biased region" description="Polar residues" evidence="1">
    <location>
        <begin position="162"/>
        <end position="177"/>
    </location>
</feature>
<gene>
    <name evidence="2" type="ORF">MEDL_68271</name>
</gene>